<dbReference type="PROSITE" id="PS50006">
    <property type="entry name" value="FHA_DOMAIN"/>
    <property type="match status" value="1"/>
</dbReference>
<feature type="compositionally biased region" description="Basic and acidic residues" evidence="1">
    <location>
        <begin position="555"/>
        <end position="567"/>
    </location>
</feature>
<feature type="region of interest" description="Disordered" evidence="1">
    <location>
        <begin position="358"/>
        <end position="386"/>
    </location>
</feature>
<feature type="compositionally biased region" description="Polar residues" evidence="1">
    <location>
        <begin position="515"/>
        <end position="527"/>
    </location>
</feature>
<evidence type="ECO:0000313" key="3">
    <source>
        <dbReference type="EMBL" id="CCC49165.1"/>
    </source>
</evidence>
<feature type="compositionally biased region" description="Basic and acidic residues" evidence="1">
    <location>
        <begin position="528"/>
        <end position="543"/>
    </location>
</feature>
<organism evidence="3">
    <name type="scientific">Trypanosoma vivax (strain Y486)</name>
    <dbReference type="NCBI Taxonomy" id="1055687"/>
    <lineage>
        <taxon>Eukaryota</taxon>
        <taxon>Discoba</taxon>
        <taxon>Euglenozoa</taxon>
        <taxon>Kinetoplastea</taxon>
        <taxon>Metakinetoplastina</taxon>
        <taxon>Trypanosomatida</taxon>
        <taxon>Trypanosomatidae</taxon>
        <taxon>Trypanosoma</taxon>
        <taxon>Duttonella</taxon>
    </lineage>
</organism>
<dbReference type="VEuPathDB" id="TriTrypDB:TvY486_0704930"/>
<protein>
    <recommendedName>
        <fullName evidence="2">FHA domain-containing protein</fullName>
    </recommendedName>
</protein>
<accession>G0TYW2</accession>
<evidence type="ECO:0000259" key="2">
    <source>
        <dbReference type="PROSITE" id="PS50006"/>
    </source>
</evidence>
<reference evidence="3" key="1">
    <citation type="journal article" date="2012" name="Proc. Natl. Acad. Sci. U.S.A.">
        <title>Antigenic diversity is generated by distinct evolutionary mechanisms in African trypanosome species.</title>
        <authorList>
            <person name="Jackson A.P."/>
            <person name="Berry A."/>
            <person name="Aslett M."/>
            <person name="Allison H.C."/>
            <person name="Burton P."/>
            <person name="Vavrova-Anderson J."/>
            <person name="Brown R."/>
            <person name="Browne H."/>
            <person name="Corton N."/>
            <person name="Hauser H."/>
            <person name="Gamble J."/>
            <person name="Gilderthorp R."/>
            <person name="Marcello L."/>
            <person name="McQuillan J."/>
            <person name="Otto T.D."/>
            <person name="Quail M.A."/>
            <person name="Sanders M.J."/>
            <person name="van Tonder A."/>
            <person name="Ginger M.L."/>
            <person name="Field M.C."/>
            <person name="Barry J.D."/>
            <person name="Hertz-Fowler C."/>
            <person name="Berriman M."/>
        </authorList>
    </citation>
    <scope>NUCLEOTIDE SEQUENCE</scope>
    <source>
        <strain evidence="3">Y486</strain>
    </source>
</reference>
<dbReference type="InterPro" id="IPR008984">
    <property type="entry name" value="SMAD_FHA_dom_sf"/>
</dbReference>
<dbReference type="SMART" id="SM00240">
    <property type="entry name" value="FHA"/>
    <property type="match status" value="1"/>
</dbReference>
<dbReference type="EMBL" id="HE573023">
    <property type="protein sequence ID" value="CCC49165.1"/>
    <property type="molecule type" value="Genomic_DNA"/>
</dbReference>
<dbReference type="CDD" id="cd00060">
    <property type="entry name" value="FHA"/>
    <property type="match status" value="1"/>
</dbReference>
<feature type="compositionally biased region" description="Basic and acidic residues" evidence="1">
    <location>
        <begin position="362"/>
        <end position="380"/>
    </location>
</feature>
<feature type="compositionally biased region" description="Basic residues" evidence="1">
    <location>
        <begin position="544"/>
        <end position="554"/>
    </location>
</feature>
<dbReference type="Gene3D" id="2.60.200.20">
    <property type="match status" value="1"/>
</dbReference>
<proteinExistence type="predicted"/>
<name>G0TYW2_TRYVY</name>
<feature type="domain" description="FHA" evidence="2">
    <location>
        <begin position="36"/>
        <end position="131"/>
    </location>
</feature>
<feature type="region of interest" description="Disordered" evidence="1">
    <location>
        <begin position="515"/>
        <end position="586"/>
    </location>
</feature>
<dbReference type="InterPro" id="IPR000253">
    <property type="entry name" value="FHA_dom"/>
</dbReference>
<sequence>MQNTVEHLCAALVLMRGPLSLQRRILLRLPLDGTHVTVGRAADCDVVLESNLLFASQRHCRLFATRNTSGAGEVDLYRSECPQEERGAPRKRVRESGATGKEGDDNQAICYTVLMEDVGSRNGTFVNGVRIGANVPTVLHHGDTVVLGGMRDIQVGESLPSVEAVPEVVIWGVALCDVDSADFGYEVTPHVFLSADYIVAMEMRQRLEQPLENTGALNWSFSPPCDAATAPLFDMAPPSPPPKKELYEEMESNVQCNNSPIIAADPPLQFANNNESDDGSTCVAVAEDTTRRSGTVAAHIDFQESTAEVFGLNSYCGSLTKRETIECNSDNTFSVEIRAVRINSITLTEETYMHGLCAYTKRSQERRDNQQDEKNKRRESTTSMHPRLRLTTQHIQWQETKNFNNRATEKQAQMVNKAILWSCVRKIVYNAQHNAITVILQPATNDNGKAGHNNFVTWQIGHIHARRGSSRAISNKEHEQFQKTIRKIKNICVHQHKITVEPIEIENYTQQYAPHTTQQTRNIQQQKIENKDKHDSAHNESKNKQQKRKHKTMQRKQEKKKEKEEMPPPRGGGVGWAVPCRGTEPY</sequence>
<dbReference type="Pfam" id="PF00498">
    <property type="entry name" value="FHA"/>
    <property type="match status" value="1"/>
</dbReference>
<dbReference type="SUPFAM" id="SSF49879">
    <property type="entry name" value="SMAD/FHA domain"/>
    <property type="match status" value="1"/>
</dbReference>
<dbReference type="AlphaFoldDB" id="G0TYW2"/>
<gene>
    <name evidence="3" type="ORF">TVY486_0704930</name>
</gene>
<evidence type="ECO:0000256" key="1">
    <source>
        <dbReference type="SAM" id="MobiDB-lite"/>
    </source>
</evidence>